<accession>A0A1B9HXR4</accession>
<organism evidence="2">
    <name type="scientific">Kwoniella pini CBS 10737</name>
    <dbReference type="NCBI Taxonomy" id="1296096"/>
    <lineage>
        <taxon>Eukaryota</taxon>
        <taxon>Fungi</taxon>
        <taxon>Dikarya</taxon>
        <taxon>Basidiomycota</taxon>
        <taxon>Agaricomycotina</taxon>
        <taxon>Tremellomycetes</taxon>
        <taxon>Tremellales</taxon>
        <taxon>Cryptococcaceae</taxon>
        <taxon>Kwoniella</taxon>
    </lineage>
</organism>
<keyword evidence="4" id="KW-1185">Reference proteome</keyword>
<dbReference type="GeneID" id="30174298"/>
<feature type="region of interest" description="Disordered" evidence="1">
    <location>
        <begin position="224"/>
        <end position="297"/>
    </location>
</feature>
<dbReference type="KEGG" id="kpin:30174298"/>
<reference evidence="2" key="3">
    <citation type="submission" date="2016-07" db="EMBL/GenBank/DDBJ databases">
        <title>Evolution of pathogenesis and genome organization in the Tremellales.</title>
        <authorList>
            <person name="Cuomo C."/>
            <person name="Litvintseva A."/>
            <person name="Heitman J."/>
            <person name="Chen Y."/>
            <person name="Sun S."/>
            <person name="Springer D."/>
            <person name="Dromer F."/>
            <person name="Young S."/>
            <person name="Zeng Q."/>
            <person name="Chapman S."/>
            <person name="Gujja S."/>
            <person name="Saif S."/>
            <person name="Birren B."/>
        </authorList>
    </citation>
    <scope>NUCLEOTIDE SEQUENCE</scope>
    <source>
        <strain evidence="2">CBS 10737</strain>
    </source>
</reference>
<dbReference type="EMBL" id="CP144529">
    <property type="protein sequence ID" value="WWC73624.1"/>
    <property type="molecule type" value="Genomic_DNA"/>
</dbReference>
<reference evidence="3" key="4">
    <citation type="submission" date="2024-02" db="EMBL/GenBank/DDBJ databases">
        <title>Comparative genomics of Cryptococcus and Kwoniella reveals pathogenesis evolution and contrasting modes of karyotype evolution via chromosome fusion or intercentromeric recombination.</title>
        <authorList>
            <person name="Coelho M.A."/>
            <person name="David-Palma M."/>
            <person name="Shea T."/>
            <person name="Bowers K."/>
            <person name="McGinley-Smith S."/>
            <person name="Mohammad A.W."/>
            <person name="Gnirke A."/>
            <person name="Yurkov A.M."/>
            <person name="Nowrousian M."/>
            <person name="Sun S."/>
            <person name="Cuomo C.A."/>
            <person name="Heitman J."/>
        </authorList>
    </citation>
    <scope>NUCLEOTIDE SEQUENCE</scope>
    <source>
        <strain evidence="3">CBS 10737</strain>
    </source>
</reference>
<gene>
    <name evidence="2" type="ORF">I206_05929</name>
    <name evidence="3" type="ORF">I206_107596</name>
</gene>
<dbReference type="RefSeq" id="XP_019009281.1">
    <property type="nucleotide sequence ID" value="XM_019157641.1"/>
</dbReference>
<feature type="region of interest" description="Disordered" evidence="1">
    <location>
        <begin position="1"/>
        <end position="35"/>
    </location>
</feature>
<dbReference type="AlphaFoldDB" id="A0A1B9HXR4"/>
<feature type="region of interest" description="Disordered" evidence="1">
    <location>
        <begin position="401"/>
        <end position="421"/>
    </location>
</feature>
<dbReference type="Proteomes" id="UP000094020">
    <property type="component" value="Chromosome 11"/>
</dbReference>
<reference evidence="3" key="2">
    <citation type="submission" date="2013-07" db="EMBL/GenBank/DDBJ databases">
        <authorList>
            <consortium name="The Broad Institute Genome Sequencing Platform"/>
            <person name="Cuomo C."/>
            <person name="Litvintseva A."/>
            <person name="Chen Y."/>
            <person name="Heitman J."/>
            <person name="Sun S."/>
            <person name="Springer D."/>
            <person name="Dromer F."/>
            <person name="Young S.K."/>
            <person name="Zeng Q."/>
            <person name="Gargeya S."/>
            <person name="Fitzgerald M."/>
            <person name="Abouelleil A."/>
            <person name="Alvarado L."/>
            <person name="Berlin A.M."/>
            <person name="Chapman S.B."/>
            <person name="Dewar J."/>
            <person name="Goldberg J."/>
            <person name="Griggs A."/>
            <person name="Gujja S."/>
            <person name="Hansen M."/>
            <person name="Howarth C."/>
            <person name="Imamovic A."/>
            <person name="Larimer J."/>
            <person name="McCowan C."/>
            <person name="Murphy C."/>
            <person name="Pearson M."/>
            <person name="Priest M."/>
            <person name="Roberts A."/>
            <person name="Saif S."/>
            <person name="Shea T."/>
            <person name="Sykes S."/>
            <person name="Wortman J."/>
            <person name="Nusbaum C."/>
            <person name="Birren B."/>
        </authorList>
    </citation>
    <scope>NUCLEOTIDE SEQUENCE</scope>
    <source>
        <strain evidence="3">CBS 10737</strain>
    </source>
</reference>
<evidence type="ECO:0000313" key="2">
    <source>
        <dbReference type="EMBL" id="OCF48062.1"/>
    </source>
</evidence>
<evidence type="ECO:0000313" key="3">
    <source>
        <dbReference type="EMBL" id="WWC73624.1"/>
    </source>
</evidence>
<reference evidence="2" key="1">
    <citation type="submission" date="2013-07" db="EMBL/GenBank/DDBJ databases">
        <title>The Genome Sequence of Cryptococcus pinus CBS10737.</title>
        <authorList>
            <consortium name="The Broad Institute Genome Sequencing Platform"/>
            <person name="Cuomo C."/>
            <person name="Litvintseva A."/>
            <person name="Chen Y."/>
            <person name="Heitman J."/>
            <person name="Sun S."/>
            <person name="Springer D."/>
            <person name="Dromer F."/>
            <person name="Young S.K."/>
            <person name="Zeng Q."/>
            <person name="Gargeya S."/>
            <person name="Fitzgerald M."/>
            <person name="Abouelleil A."/>
            <person name="Alvarado L."/>
            <person name="Berlin A.M."/>
            <person name="Chapman S.B."/>
            <person name="Dewar J."/>
            <person name="Goldberg J."/>
            <person name="Griggs A."/>
            <person name="Gujja S."/>
            <person name="Hansen M."/>
            <person name="Howarth C."/>
            <person name="Imamovic A."/>
            <person name="Larimer J."/>
            <person name="McCowan C."/>
            <person name="Murphy C."/>
            <person name="Pearson M."/>
            <person name="Priest M."/>
            <person name="Roberts A."/>
            <person name="Saif S."/>
            <person name="Shea T."/>
            <person name="Sykes S."/>
            <person name="Wortman J."/>
            <person name="Nusbaum C."/>
            <person name="Birren B."/>
        </authorList>
    </citation>
    <scope>NUCLEOTIDE SEQUENCE [LARGE SCALE GENOMIC DNA]</scope>
    <source>
        <strain evidence="2">CBS 10737</strain>
    </source>
</reference>
<evidence type="ECO:0000256" key="1">
    <source>
        <dbReference type="SAM" id="MobiDB-lite"/>
    </source>
</evidence>
<dbReference type="EMBL" id="KI894014">
    <property type="protein sequence ID" value="OCF48062.1"/>
    <property type="molecule type" value="Genomic_DNA"/>
</dbReference>
<evidence type="ECO:0000313" key="4">
    <source>
        <dbReference type="Proteomes" id="UP000094020"/>
    </source>
</evidence>
<proteinExistence type="predicted"/>
<protein>
    <submittedName>
        <fullName evidence="2">Uncharacterized protein</fullName>
    </submittedName>
</protein>
<name>A0A1B9HXR4_9TREE</name>
<sequence>MSQLSGHYQDTWPGETGTSVSDTVPDTYHSGPPGLTVESVSLHSLKESGAANFREEYTSSCELKTFTRVGNTSTFRLVVPGPPIAASRGWFHGVWSCQLDVKVPDDHISLIDGEPPEFSRLRVPALGSTIKAEQTSNEAENIHNLVKHFLSQNPNDKKGNEYSVHFHTPKARYTATVDCDLQDHSYSYFDDKGKEHGVVRRDAQATVILCIVGDSKVLDAAIRSSKDSSHATGSGPSVIDPGRGNSSNLPELWGAYDQGHAPPVGSYQEFSHPDISATPDASRQLSGLQDPLAIPPGNYDDQTMPVNNSGMQAQYQLFDTPGRFQYQRTHDSTTNQAMFFQQPSAAIGSFDISSHLLASGSSEFNQAFNTGTGVGIPWNSEGLYQFDPNYANSAIQPSLAQSNDSWLRSPPENEDQSSVDQYQEWMNYGNEAGDESTR</sequence>